<evidence type="ECO:0000256" key="1">
    <source>
        <dbReference type="SAM" id="MobiDB-lite"/>
    </source>
</evidence>
<accession>A0A660LAE3</accession>
<organism evidence="2 3">
    <name type="scientific">Solirubrobacter pauli</name>
    <dbReference type="NCBI Taxonomy" id="166793"/>
    <lineage>
        <taxon>Bacteria</taxon>
        <taxon>Bacillati</taxon>
        <taxon>Actinomycetota</taxon>
        <taxon>Thermoleophilia</taxon>
        <taxon>Solirubrobacterales</taxon>
        <taxon>Solirubrobacteraceae</taxon>
        <taxon>Solirubrobacter</taxon>
    </lineage>
</organism>
<dbReference type="EMBL" id="RBIL01000001">
    <property type="protein sequence ID" value="RKQ90843.1"/>
    <property type="molecule type" value="Genomic_DNA"/>
</dbReference>
<evidence type="ECO:0000313" key="2">
    <source>
        <dbReference type="EMBL" id="RKQ90843.1"/>
    </source>
</evidence>
<sequence>MSIHPPAGAEPPARTHAEAVALFRRPFAAGAIGFRAMSKTPWNGDPRGGAQVAAYIGAQSVVQRLNCVVPGCWRMSFAAVDGELLAAAADGQTRRRLYLTCRLHVTLPEQLNGPAVETVYEDIGECEAGSLAGLKALYSDARKRAGVAAGIGAYLYTALAAVVLPLGPGPRQVECVRRSGKSDLLLLSPDTERWLRNGYRTRMASETVVQDLGPILSHGEPDDEMGQGESTDAAAHGTVEEAAPPAASNGHGDLVTVDFGGLGPTPPPAA</sequence>
<dbReference type="AlphaFoldDB" id="A0A660LAE3"/>
<dbReference type="Proteomes" id="UP000278962">
    <property type="component" value="Unassembled WGS sequence"/>
</dbReference>
<evidence type="ECO:0000313" key="3">
    <source>
        <dbReference type="Proteomes" id="UP000278962"/>
    </source>
</evidence>
<keyword evidence="3" id="KW-1185">Reference proteome</keyword>
<proteinExistence type="predicted"/>
<feature type="region of interest" description="Disordered" evidence="1">
    <location>
        <begin position="215"/>
        <end position="270"/>
    </location>
</feature>
<protein>
    <submittedName>
        <fullName evidence="2">Uncharacterized protein</fullName>
    </submittedName>
</protein>
<reference evidence="2 3" key="1">
    <citation type="submission" date="2018-10" db="EMBL/GenBank/DDBJ databases">
        <title>Genomic Encyclopedia of Archaeal and Bacterial Type Strains, Phase II (KMG-II): from individual species to whole genera.</title>
        <authorList>
            <person name="Goeker M."/>
        </authorList>
    </citation>
    <scope>NUCLEOTIDE SEQUENCE [LARGE SCALE GENOMIC DNA]</scope>
    <source>
        <strain evidence="2 3">DSM 14954</strain>
    </source>
</reference>
<gene>
    <name evidence="2" type="ORF">C8N24_0658</name>
</gene>
<comment type="caution">
    <text evidence="2">The sequence shown here is derived from an EMBL/GenBank/DDBJ whole genome shotgun (WGS) entry which is preliminary data.</text>
</comment>
<name>A0A660LAE3_9ACTN</name>